<evidence type="ECO:0000256" key="1">
    <source>
        <dbReference type="ARBA" id="ARBA00023015"/>
    </source>
</evidence>
<dbReference type="GO" id="GO:0003700">
    <property type="term" value="F:DNA-binding transcription factor activity"/>
    <property type="evidence" value="ECO:0007669"/>
    <property type="project" value="InterPro"/>
</dbReference>
<proteinExistence type="predicted"/>
<dbReference type="STRING" id="104421.E1ZYH5"/>
<dbReference type="AlphaFoldDB" id="E1ZYH5"/>
<accession>E1ZYH5</accession>
<keyword evidence="3" id="KW-0804">Transcription</keyword>
<reference evidence="6 7" key="1">
    <citation type="journal article" date="2010" name="Science">
        <title>Genomic comparison of the ants Camponotus floridanus and Harpegnathos saltator.</title>
        <authorList>
            <person name="Bonasio R."/>
            <person name="Zhang G."/>
            <person name="Ye C."/>
            <person name="Mutti N.S."/>
            <person name="Fang X."/>
            <person name="Qin N."/>
            <person name="Donahue G."/>
            <person name="Yang P."/>
            <person name="Li Q."/>
            <person name="Li C."/>
            <person name="Zhang P."/>
            <person name="Huang Z."/>
            <person name="Berger S.L."/>
            <person name="Reinberg D."/>
            <person name="Wang J."/>
            <person name="Liebig J."/>
        </authorList>
    </citation>
    <scope>NUCLEOTIDE SEQUENCE [LARGE SCALE GENOMIC DNA]</scope>
    <source>
        <strain evidence="7">C129</strain>
    </source>
</reference>
<feature type="compositionally biased region" description="Polar residues" evidence="4">
    <location>
        <begin position="133"/>
        <end position="142"/>
    </location>
</feature>
<dbReference type="InterPro" id="IPR010542">
    <property type="entry name" value="Vert_HSTF_C"/>
</dbReference>
<name>E1ZYH5_CAMFO</name>
<dbReference type="Proteomes" id="UP000000311">
    <property type="component" value="Unassembled WGS sequence"/>
</dbReference>
<keyword evidence="1" id="KW-0805">Transcription regulation</keyword>
<evidence type="ECO:0000256" key="3">
    <source>
        <dbReference type="ARBA" id="ARBA00023163"/>
    </source>
</evidence>
<keyword evidence="7" id="KW-1185">Reference proteome</keyword>
<evidence type="ECO:0000313" key="7">
    <source>
        <dbReference type="Proteomes" id="UP000000311"/>
    </source>
</evidence>
<dbReference type="Pfam" id="PF06546">
    <property type="entry name" value="Vert_HS_TF"/>
    <property type="match status" value="1"/>
</dbReference>
<feature type="region of interest" description="Disordered" evidence="4">
    <location>
        <begin position="126"/>
        <end position="158"/>
    </location>
</feature>
<feature type="region of interest" description="Disordered" evidence="4">
    <location>
        <begin position="92"/>
        <end position="114"/>
    </location>
</feature>
<evidence type="ECO:0000256" key="4">
    <source>
        <dbReference type="SAM" id="MobiDB-lite"/>
    </source>
</evidence>
<evidence type="ECO:0000313" key="6">
    <source>
        <dbReference type="EMBL" id="EFN73772.1"/>
    </source>
</evidence>
<organism evidence="7">
    <name type="scientific">Camponotus floridanus</name>
    <name type="common">Florida carpenter ant</name>
    <dbReference type="NCBI Taxonomy" id="104421"/>
    <lineage>
        <taxon>Eukaryota</taxon>
        <taxon>Metazoa</taxon>
        <taxon>Ecdysozoa</taxon>
        <taxon>Arthropoda</taxon>
        <taxon>Hexapoda</taxon>
        <taxon>Insecta</taxon>
        <taxon>Pterygota</taxon>
        <taxon>Neoptera</taxon>
        <taxon>Endopterygota</taxon>
        <taxon>Hymenoptera</taxon>
        <taxon>Apocrita</taxon>
        <taxon>Aculeata</taxon>
        <taxon>Formicoidea</taxon>
        <taxon>Formicidae</taxon>
        <taxon>Formicinae</taxon>
        <taxon>Camponotus</taxon>
    </lineage>
</organism>
<gene>
    <name evidence="6" type="ORF">EAG_02557</name>
</gene>
<evidence type="ECO:0000256" key="2">
    <source>
        <dbReference type="ARBA" id="ARBA00023016"/>
    </source>
</evidence>
<evidence type="ECO:0000259" key="5">
    <source>
        <dbReference type="Pfam" id="PF06546"/>
    </source>
</evidence>
<feature type="domain" description="Vertebrate heat shock transcription factor C-terminal" evidence="5">
    <location>
        <begin position="139"/>
        <end position="263"/>
    </location>
</feature>
<keyword evidence="2 6" id="KW-0346">Stress response</keyword>
<dbReference type="EMBL" id="GL435215">
    <property type="protein sequence ID" value="EFN73772.1"/>
    <property type="molecule type" value="Genomic_DNA"/>
</dbReference>
<dbReference type="OrthoDB" id="60033at2759"/>
<sequence length="325" mass="35415">MPDNEETPVTFDLLKKESVGSKPVPVATVRSSKLAAMAANINESQDAEHDIDMLDNSADMEDDMEASDNDASMMKLEDILIVPEIVNDSNIQNIVGNKDNDNEGSKQNNKRLYQVDDEKIALATNDIEHHNENGISTFSQDGKNNDDKASTSSSRDLSLSCVNSSGISEANYRLEPMEHMDNHLESMQTDLENLREILRGEGCSIDANTLLGLFGADDPMTFGLPINPELNPNCGKDNDNNTAIEDSINGSAGGELMAYNPTPNLLDFDDDMLLGNESSSLPTASSDLPMDNLYSSDLTDSLDPLDDKALLYDSLVRLSSKNLKS</sequence>
<protein>
    <submittedName>
        <fullName evidence="6">Heat shock factor protein</fullName>
    </submittedName>
</protein>
<dbReference type="InParanoid" id="E1ZYH5"/>
<dbReference type="GO" id="GO:0003677">
    <property type="term" value="F:DNA binding"/>
    <property type="evidence" value="ECO:0007669"/>
    <property type="project" value="InterPro"/>
</dbReference>